<dbReference type="InterPro" id="IPR023213">
    <property type="entry name" value="CAT-like_dom_sf"/>
</dbReference>
<dbReference type="PANTHER" id="PTHR31642">
    <property type="entry name" value="TRICHOTHECENE 3-O-ACETYLTRANSFERASE"/>
    <property type="match status" value="1"/>
</dbReference>
<keyword evidence="3" id="KW-1185">Reference proteome</keyword>
<protein>
    <submittedName>
        <fullName evidence="2">Uncharacterized protein</fullName>
    </submittedName>
</protein>
<evidence type="ECO:0000313" key="3">
    <source>
        <dbReference type="Proteomes" id="UP001633002"/>
    </source>
</evidence>
<dbReference type="PANTHER" id="PTHR31642:SF160">
    <property type="entry name" value="HXXXD-TYPE ACYL-TRANSFERASE FAMILY PROTEIN"/>
    <property type="match status" value="1"/>
</dbReference>
<dbReference type="AlphaFoldDB" id="A0ABD3G909"/>
<organism evidence="2 3">
    <name type="scientific">Riccia sorocarpa</name>
    <dbReference type="NCBI Taxonomy" id="122646"/>
    <lineage>
        <taxon>Eukaryota</taxon>
        <taxon>Viridiplantae</taxon>
        <taxon>Streptophyta</taxon>
        <taxon>Embryophyta</taxon>
        <taxon>Marchantiophyta</taxon>
        <taxon>Marchantiopsida</taxon>
        <taxon>Marchantiidae</taxon>
        <taxon>Marchantiales</taxon>
        <taxon>Ricciaceae</taxon>
        <taxon>Riccia</taxon>
    </lineage>
</organism>
<dbReference type="Proteomes" id="UP001633002">
    <property type="component" value="Unassembled WGS sequence"/>
</dbReference>
<comment type="caution">
    <text evidence="2">The sequence shown here is derived from an EMBL/GenBank/DDBJ whole genome shotgun (WGS) entry which is preliminary data.</text>
</comment>
<proteinExistence type="inferred from homology"/>
<dbReference type="Pfam" id="PF02458">
    <property type="entry name" value="Transferase"/>
    <property type="match status" value="1"/>
</dbReference>
<name>A0ABD3G909_9MARC</name>
<gene>
    <name evidence="2" type="ORF">R1sor_025391</name>
</gene>
<comment type="similarity">
    <text evidence="1">Belongs to the plant acyltransferase family.</text>
</comment>
<accession>A0ABD3G909</accession>
<reference evidence="2 3" key="1">
    <citation type="submission" date="2024-09" db="EMBL/GenBank/DDBJ databases">
        <title>Chromosome-scale assembly of Riccia sorocarpa.</title>
        <authorList>
            <person name="Paukszto L."/>
        </authorList>
    </citation>
    <scope>NUCLEOTIDE SEQUENCE [LARGE SCALE GENOMIC DNA]</scope>
    <source>
        <strain evidence="2">LP-2024</strain>
        <tissue evidence="2">Aerial parts of the thallus</tissue>
    </source>
</reference>
<dbReference type="EMBL" id="JBJQOH010000008">
    <property type="protein sequence ID" value="KAL3675443.1"/>
    <property type="molecule type" value="Genomic_DNA"/>
</dbReference>
<evidence type="ECO:0000313" key="2">
    <source>
        <dbReference type="EMBL" id="KAL3675443.1"/>
    </source>
</evidence>
<evidence type="ECO:0000256" key="1">
    <source>
        <dbReference type="ARBA" id="ARBA00009861"/>
    </source>
</evidence>
<sequence>MASLENGVDRNMSKWTTVSTRLVKPEVKRQPEWIEWSLLDLYATNLATRAFSSFVFLYKPEPGAANAENILPLDRLIESLSRALKLFYPFAGRLLTDESGRTRAFCNSQGAVFIHKRYCGIVSDLIDEDDFQPNDYISGLCDVQPEVLISEPSGLPTLIIQVTDFQCGTRCLSTTYSHLLADGFSGTHFLASWAQISRGESVSLMPVHDRSLLMPRKSSAVLDGGPVKFLNTSLREPLSVQLTIPEGGVATKVMKLSKRKIDELKAEALLHADGEILSTADCVSAHLWRLIIKNRNLKDNEPTRFYTAVDGRSRLRDFPAGYFGNVLTAPVVVMTVGELLSKPVGKVAAAIHKAIKAMDDEVIRGTVDWLSVNNFHLDCFGDEPFMPGDPTAILHTVHTSWINRFPFFELDFGGGKPSGLYRNATGRGASSLGKVHVLPTVTTSTEGDLKLSLFGEKSMVEKVEIEV</sequence>
<dbReference type="Gene3D" id="3.30.559.10">
    <property type="entry name" value="Chloramphenicol acetyltransferase-like domain"/>
    <property type="match status" value="2"/>
</dbReference>
<dbReference type="InterPro" id="IPR050317">
    <property type="entry name" value="Plant_Fungal_Acyltransferase"/>
</dbReference>